<evidence type="ECO:0000259" key="2">
    <source>
        <dbReference type="PROSITE" id="PS51352"/>
    </source>
</evidence>
<comment type="similarity">
    <text evidence="1">Belongs to the protein disulfide isomerase family.</text>
</comment>
<dbReference type="SUPFAM" id="SSF52833">
    <property type="entry name" value="Thioredoxin-like"/>
    <property type="match status" value="1"/>
</dbReference>
<sequence>MFSSFFLFLRVREPVGIEAILDRYTEENLTSFTEKNGINIMLFANDYDQVQFALNGVQKYKSVMNFGMAPQKLASSYKCKQFPCIVPFINGSLSLIDRPRAFSIPFTRWLSHLEEGLFQTIRNSEDLRLLLDSTKPLLFSIDSHEVPESLPENVPIYFANSSTFLEFNISITKGFYGYHPIYKTLEPISNFSELFNTSVVHPKGVRITERQFLAGYITNSMNKTDDEFFLENIRNLSNNPEFKDFFFTSLPNSNCRFIVEAGSFNKAAAPYFFVLNTSDLVGSNRRWIIIQKENLMNASYVEQFLTRIKNGQENYSLVSQPIPTEVDEYMKNVVRAVGLNVEEIIMQPKDVLIAVTATWCQHCHEFLPVLNQIADILKYKCVCAYIEADLNELPPIIDSHSGFPTLYFFGATDKVPVLFSGQRNLDRILEFLGNLCSPKFDPYDIEIPDATNSL</sequence>
<dbReference type="GO" id="GO:0034976">
    <property type="term" value="P:response to endoplasmic reticulum stress"/>
    <property type="evidence" value="ECO:0000318"/>
    <property type="project" value="GO_Central"/>
</dbReference>
<dbReference type="Gene3D" id="3.40.30.10">
    <property type="entry name" value="Glutaredoxin"/>
    <property type="match status" value="1"/>
</dbReference>
<evidence type="ECO:0000313" key="3">
    <source>
        <dbReference type="EMBL" id="EAY01928.1"/>
    </source>
</evidence>
<dbReference type="VEuPathDB" id="TrichDB:TVAGG3_0923550"/>
<accession>A2EZM0</accession>
<dbReference type="InParanoid" id="A2EZM0"/>
<dbReference type="SMR" id="A2EZM0"/>
<dbReference type="GO" id="GO:0003756">
    <property type="term" value="F:protein disulfide isomerase activity"/>
    <property type="evidence" value="ECO:0000318"/>
    <property type="project" value="GO_Central"/>
</dbReference>
<evidence type="ECO:0000256" key="1">
    <source>
        <dbReference type="ARBA" id="ARBA00006347"/>
    </source>
</evidence>
<dbReference type="Pfam" id="PF00085">
    <property type="entry name" value="Thioredoxin"/>
    <property type="match status" value="1"/>
</dbReference>
<dbReference type="PANTHER" id="PTHR18929">
    <property type="entry name" value="PROTEIN DISULFIDE ISOMERASE"/>
    <property type="match status" value="1"/>
</dbReference>
<dbReference type="GO" id="GO:0005783">
    <property type="term" value="C:endoplasmic reticulum"/>
    <property type="evidence" value="ECO:0000318"/>
    <property type="project" value="GO_Central"/>
</dbReference>
<name>A2EZM0_TRIV3</name>
<dbReference type="OrthoDB" id="72053at2759"/>
<reference evidence="3" key="1">
    <citation type="submission" date="2006-10" db="EMBL/GenBank/DDBJ databases">
        <authorList>
            <person name="Amadeo P."/>
            <person name="Zhao Q."/>
            <person name="Wortman J."/>
            <person name="Fraser-Liggett C."/>
            <person name="Carlton J."/>
        </authorList>
    </citation>
    <scope>NUCLEOTIDE SEQUENCE</scope>
    <source>
        <strain evidence="3">G3</strain>
    </source>
</reference>
<dbReference type="AlphaFoldDB" id="A2EZM0"/>
<evidence type="ECO:0000313" key="4">
    <source>
        <dbReference type="Proteomes" id="UP000001542"/>
    </source>
</evidence>
<dbReference type="STRING" id="5722.A2EZM0"/>
<proteinExistence type="inferred from homology"/>
<dbReference type="PANTHER" id="PTHR18929:SF240">
    <property type="entry name" value="PROTEIN DISULFIDE-ISOMERASE"/>
    <property type="match status" value="1"/>
</dbReference>
<dbReference type="GO" id="GO:0006457">
    <property type="term" value="P:protein folding"/>
    <property type="evidence" value="ECO:0000318"/>
    <property type="project" value="GO_Central"/>
</dbReference>
<dbReference type="RefSeq" id="XP_001330446.1">
    <property type="nucleotide sequence ID" value="XM_001330411.1"/>
</dbReference>
<gene>
    <name evidence="3" type="ORF">TVAG_068950</name>
</gene>
<dbReference type="PROSITE" id="PS51352">
    <property type="entry name" value="THIOREDOXIN_2"/>
    <property type="match status" value="1"/>
</dbReference>
<protein>
    <submittedName>
        <fullName evidence="3">Thioredoxin family protein</fullName>
    </submittedName>
</protein>
<reference evidence="3" key="2">
    <citation type="journal article" date="2007" name="Science">
        <title>Draft genome sequence of the sexually transmitted pathogen Trichomonas vaginalis.</title>
        <authorList>
            <person name="Carlton J.M."/>
            <person name="Hirt R.P."/>
            <person name="Silva J.C."/>
            <person name="Delcher A.L."/>
            <person name="Schatz M."/>
            <person name="Zhao Q."/>
            <person name="Wortman J.R."/>
            <person name="Bidwell S.L."/>
            <person name="Alsmark U.C.M."/>
            <person name="Besteiro S."/>
            <person name="Sicheritz-Ponten T."/>
            <person name="Noel C.J."/>
            <person name="Dacks J.B."/>
            <person name="Foster P.G."/>
            <person name="Simillion C."/>
            <person name="Van de Peer Y."/>
            <person name="Miranda-Saavedra D."/>
            <person name="Barton G.J."/>
            <person name="Westrop G.D."/>
            <person name="Mueller S."/>
            <person name="Dessi D."/>
            <person name="Fiori P.L."/>
            <person name="Ren Q."/>
            <person name="Paulsen I."/>
            <person name="Zhang H."/>
            <person name="Bastida-Corcuera F.D."/>
            <person name="Simoes-Barbosa A."/>
            <person name="Brown M.T."/>
            <person name="Hayes R.D."/>
            <person name="Mukherjee M."/>
            <person name="Okumura C.Y."/>
            <person name="Schneider R."/>
            <person name="Smith A.J."/>
            <person name="Vanacova S."/>
            <person name="Villalvazo M."/>
            <person name="Haas B.J."/>
            <person name="Pertea M."/>
            <person name="Feldblyum T.V."/>
            <person name="Utterback T.R."/>
            <person name="Shu C.L."/>
            <person name="Osoegawa K."/>
            <person name="de Jong P.J."/>
            <person name="Hrdy I."/>
            <person name="Horvathova L."/>
            <person name="Zubacova Z."/>
            <person name="Dolezal P."/>
            <person name="Malik S.B."/>
            <person name="Logsdon J.M. Jr."/>
            <person name="Henze K."/>
            <person name="Gupta A."/>
            <person name="Wang C.C."/>
            <person name="Dunne R.L."/>
            <person name="Upcroft J.A."/>
            <person name="Upcroft P."/>
            <person name="White O."/>
            <person name="Salzberg S.L."/>
            <person name="Tang P."/>
            <person name="Chiu C.-H."/>
            <person name="Lee Y.-S."/>
            <person name="Embley T.M."/>
            <person name="Coombs G.H."/>
            <person name="Mottram J.C."/>
            <person name="Tachezy J."/>
            <person name="Fraser-Liggett C.M."/>
            <person name="Johnson P.J."/>
        </authorList>
    </citation>
    <scope>NUCLEOTIDE SEQUENCE [LARGE SCALE GENOMIC DNA]</scope>
    <source>
        <strain evidence="3">G3</strain>
    </source>
</reference>
<dbReference type="InterPro" id="IPR036249">
    <property type="entry name" value="Thioredoxin-like_sf"/>
</dbReference>
<dbReference type="eggNOG" id="KOG0190">
    <property type="taxonomic scope" value="Eukaryota"/>
</dbReference>
<dbReference type="KEGG" id="tva:4759757"/>
<dbReference type="InterPro" id="IPR013766">
    <property type="entry name" value="Thioredoxin_domain"/>
</dbReference>
<feature type="domain" description="Thioredoxin" evidence="2">
    <location>
        <begin position="316"/>
        <end position="437"/>
    </location>
</feature>
<dbReference type="VEuPathDB" id="TrichDB:TVAG_068950"/>
<dbReference type="Proteomes" id="UP000001542">
    <property type="component" value="Unassembled WGS sequence"/>
</dbReference>
<organism evidence="3 4">
    <name type="scientific">Trichomonas vaginalis (strain ATCC PRA-98 / G3)</name>
    <dbReference type="NCBI Taxonomy" id="412133"/>
    <lineage>
        <taxon>Eukaryota</taxon>
        <taxon>Metamonada</taxon>
        <taxon>Parabasalia</taxon>
        <taxon>Trichomonadida</taxon>
        <taxon>Trichomonadidae</taxon>
        <taxon>Trichomonas</taxon>
    </lineage>
</organism>
<keyword evidence="4" id="KW-1185">Reference proteome</keyword>
<dbReference type="EMBL" id="DS113553">
    <property type="protein sequence ID" value="EAY01928.1"/>
    <property type="molecule type" value="Genomic_DNA"/>
</dbReference>